<dbReference type="EMBL" id="AP024329">
    <property type="protein sequence ID" value="BCQ34863.1"/>
    <property type="molecule type" value="Genomic_DNA"/>
</dbReference>
<name>A0ABN6DM07_ERWRD</name>
<keyword evidence="3" id="KW-0732">Signal</keyword>
<reference evidence="5 6" key="1">
    <citation type="submission" date="2021-01" db="EMBL/GenBank/DDBJ databases">
        <title>Complete genome sequence of Erwinia rhapontici MAFF 311153.</title>
        <authorList>
            <person name="Morohoshi T."/>
            <person name="Someya N."/>
        </authorList>
    </citation>
    <scope>NUCLEOTIDE SEQUENCE [LARGE SCALE GENOMIC DNA]</scope>
    <source>
        <strain evidence="5 6">MAFF 311153</strain>
    </source>
</reference>
<dbReference type="PANTHER" id="PTHR12304">
    <property type="entry name" value="INOSINE-URIDINE PREFERRING NUCLEOSIDE HYDROLASE"/>
    <property type="match status" value="1"/>
</dbReference>
<dbReference type="InterPro" id="IPR036452">
    <property type="entry name" value="Ribo_hydro-like"/>
</dbReference>
<organism evidence="5 6">
    <name type="scientific">Erwinia rhapontici</name>
    <name type="common">Pectobacterium rhapontici</name>
    <dbReference type="NCBI Taxonomy" id="55212"/>
    <lineage>
        <taxon>Bacteria</taxon>
        <taxon>Pseudomonadati</taxon>
        <taxon>Pseudomonadota</taxon>
        <taxon>Gammaproteobacteria</taxon>
        <taxon>Enterobacterales</taxon>
        <taxon>Erwiniaceae</taxon>
        <taxon>Erwinia</taxon>
    </lineage>
</organism>
<sequence length="327" mass="36686">MFKPLLMVLALSFSAPLLATTPGHPLPFKPDVAKQVRVIISSDAKNEADDDFAVAHALLTPTFDVRGLIAAHYQRTATMMKKFDPTEPKSYQELQHLTSLMHASTPVWHGAQHEINQQTQPLSEGAEGIIREALSNDTRPLFVLVLGPATDVALALQARPEIASRLTVVWIGGNPYPKGGWEYNLYNDPQAGRILFASKAPLWQVPHNVYMSMRVSLAELAVKVKPQGKTGEYLWQQMLEFNDWASANLKGIPWPKSEVWVLGDNPAIALLLDDHEYHYTMVKAPKLNDDLTYSIDESHREIRVYNAIDARFVLEDFYAKLQLAYGQ</sequence>
<feature type="domain" description="Inosine/uridine-preferring nucleoside hydrolase" evidence="4">
    <location>
        <begin position="39"/>
        <end position="277"/>
    </location>
</feature>
<accession>A0ABN6DM07</accession>
<evidence type="ECO:0000256" key="3">
    <source>
        <dbReference type="SAM" id="SignalP"/>
    </source>
</evidence>
<evidence type="ECO:0000256" key="1">
    <source>
        <dbReference type="ARBA" id="ARBA00022801"/>
    </source>
</evidence>
<feature type="chain" id="PRO_5046806357" description="Inosine/uridine-preferring nucleoside hydrolase domain-containing protein" evidence="3">
    <location>
        <begin position="20"/>
        <end position="327"/>
    </location>
</feature>
<evidence type="ECO:0000256" key="2">
    <source>
        <dbReference type="ARBA" id="ARBA00023295"/>
    </source>
</evidence>
<dbReference type="Gene3D" id="3.90.245.10">
    <property type="entry name" value="Ribonucleoside hydrolase-like"/>
    <property type="match status" value="1"/>
</dbReference>
<dbReference type="InterPro" id="IPR001910">
    <property type="entry name" value="Inosine/uridine_hydrolase_dom"/>
</dbReference>
<keyword evidence="2" id="KW-0326">Glycosidase</keyword>
<evidence type="ECO:0000313" key="6">
    <source>
        <dbReference type="Proteomes" id="UP000677515"/>
    </source>
</evidence>
<dbReference type="InterPro" id="IPR023186">
    <property type="entry name" value="IUNH"/>
</dbReference>
<protein>
    <recommendedName>
        <fullName evidence="4">Inosine/uridine-preferring nucleoside hydrolase domain-containing protein</fullName>
    </recommendedName>
</protein>
<dbReference type="Pfam" id="PF01156">
    <property type="entry name" value="IU_nuc_hydro"/>
    <property type="match status" value="1"/>
</dbReference>
<dbReference type="PANTHER" id="PTHR12304:SF4">
    <property type="entry name" value="URIDINE NUCLEOSIDASE"/>
    <property type="match status" value="1"/>
</dbReference>
<feature type="signal peptide" evidence="3">
    <location>
        <begin position="1"/>
        <end position="19"/>
    </location>
</feature>
<dbReference type="SUPFAM" id="SSF53590">
    <property type="entry name" value="Nucleoside hydrolase"/>
    <property type="match status" value="1"/>
</dbReference>
<dbReference type="Proteomes" id="UP000677515">
    <property type="component" value="Chromosome"/>
</dbReference>
<evidence type="ECO:0000313" key="5">
    <source>
        <dbReference type="EMBL" id="BCQ34863.1"/>
    </source>
</evidence>
<dbReference type="RefSeq" id="WP_171148562.1">
    <property type="nucleotide sequence ID" value="NZ_AP024329.1"/>
</dbReference>
<keyword evidence="1" id="KW-0378">Hydrolase</keyword>
<keyword evidence="6" id="KW-1185">Reference proteome</keyword>
<gene>
    <name evidence="5" type="ORF">ERHA53_22060</name>
</gene>
<evidence type="ECO:0000259" key="4">
    <source>
        <dbReference type="Pfam" id="PF01156"/>
    </source>
</evidence>
<proteinExistence type="predicted"/>